<sequence length="54" mass="6075">MWRHKEGRRAAGTGCCRTSLAYSVALSLGPGSWYNFKVLNGTIRSKRKHFCLCV</sequence>
<proteinExistence type="predicted"/>
<protein>
    <submittedName>
        <fullName evidence="1">Uncharacterized protein</fullName>
    </submittedName>
</protein>
<dbReference type="AlphaFoldDB" id="A0A0C9X230"/>
<dbReference type="HOGENOM" id="CLU_3143300_0_0_1"/>
<organism evidence="1 2">
    <name type="scientific">Laccaria amethystina LaAM-08-1</name>
    <dbReference type="NCBI Taxonomy" id="1095629"/>
    <lineage>
        <taxon>Eukaryota</taxon>
        <taxon>Fungi</taxon>
        <taxon>Dikarya</taxon>
        <taxon>Basidiomycota</taxon>
        <taxon>Agaricomycotina</taxon>
        <taxon>Agaricomycetes</taxon>
        <taxon>Agaricomycetidae</taxon>
        <taxon>Agaricales</taxon>
        <taxon>Agaricineae</taxon>
        <taxon>Hydnangiaceae</taxon>
        <taxon>Laccaria</taxon>
    </lineage>
</organism>
<gene>
    <name evidence="1" type="ORF">K443DRAFT_686679</name>
</gene>
<reference evidence="2" key="2">
    <citation type="submission" date="2015-01" db="EMBL/GenBank/DDBJ databases">
        <title>Evolutionary Origins and Diversification of the Mycorrhizal Mutualists.</title>
        <authorList>
            <consortium name="DOE Joint Genome Institute"/>
            <consortium name="Mycorrhizal Genomics Consortium"/>
            <person name="Kohler A."/>
            <person name="Kuo A."/>
            <person name="Nagy L.G."/>
            <person name="Floudas D."/>
            <person name="Copeland A."/>
            <person name="Barry K.W."/>
            <person name="Cichocki N."/>
            <person name="Veneault-Fourrey C."/>
            <person name="LaButti K."/>
            <person name="Lindquist E.A."/>
            <person name="Lipzen A."/>
            <person name="Lundell T."/>
            <person name="Morin E."/>
            <person name="Murat C."/>
            <person name="Riley R."/>
            <person name="Ohm R."/>
            <person name="Sun H."/>
            <person name="Tunlid A."/>
            <person name="Henrissat B."/>
            <person name="Grigoriev I.V."/>
            <person name="Hibbett D.S."/>
            <person name="Martin F."/>
        </authorList>
    </citation>
    <scope>NUCLEOTIDE SEQUENCE [LARGE SCALE GENOMIC DNA]</scope>
    <source>
        <strain evidence="2">LaAM-08-1</strain>
    </source>
</reference>
<keyword evidence="2" id="KW-1185">Reference proteome</keyword>
<evidence type="ECO:0000313" key="2">
    <source>
        <dbReference type="Proteomes" id="UP000054477"/>
    </source>
</evidence>
<accession>A0A0C9X230</accession>
<evidence type="ECO:0000313" key="1">
    <source>
        <dbReference type="EMBL" id="KIJ90592.1"/>
    </source>
</evidence>
<name>A0A0C9X230_9AGAR</name>
<dbReference type="Proteomes" id="UP000054477">
    <property type="component" value="Unassembled WGS sequence"/>
</dbReference>
<dbReference type="EMBL" id="KN839147">
    <property type="protein sequence ID" value="KIJ90592.1"/>
    <property type="molecule type" value="Genomic_DNA"/>
</dbReference>
<feature type="non-terminal residue" evidence="1">
    <location>
        <position position="54"/>
    </location>
</feature>
<reference evidence="1 2" key="1">
    <citation type="submission" date="2014-04" db="EMBL/GenBank/DDBJ databases">
        <authorList>
            <consortium name="DOE Joint Genome Institute"/>
            <person name="Kuo A."/>
            <person name="Kohler A."/>
            <person name="Nagy L.G."/>
            <person name="Floudas D."/>
            <person name="Copeland A."/>
            <person name="Barry K.W."/>
            <person name="Cichocki N."/>
            <person name="Veneault-Fourrey C."/>
            <person name="LaButti K."/>
            <person name="Lindquist E.A."/>
            <person name="Lipzen A."/>
            <person name="Lundell T."/>
            <person name="Morin E."/>
            <person name="Murat C."/>
            <person name="Sun H."/>
            <person name="Tunlid A."/>
            <person name="Henrissat B."/>
            <person name="Grigoriev I.V."/>
            <person name="Hibbett D.S."/>
            <person name="Martin F."/>
            <person name="Nordberg H.P."/>
            <person name="Cantor M.N."/>
            <person name="Hua S.X."/>
        </authorList>
    </citation>
    <scope>NUCLEOTIDE SEQUENCE [LARGE SCALE GENOMIC DNA]</scope>
    <source>
        <strain evidence="1 2">LaAM-08-1</strain>
    </source>
</reference>